<sequence>DHGMENLQQSQKDLRNDLEDERRARSDHVEQHEDRMRRNRIELDDLADRIQTESGARALAIEQAESRIDRDIGERVGRCEITMAEAIAQANERFEGQLHTVKGNHEGMAGDL</sequence>
<accession>A0A0H5RH92</accession>
<protein>
    <submittedName>
        <fullName evidence="2">Uncharacterized protein</fullName>
    </submittedName>
</protein>
<organism evidence="2">
    <name type="scientific">Spongospora subterranea</name>
    <dbReference type="NCBI Taxonomy" id="70186"/>
    <lineage>
        <taxon>Eukaryota</taxon>
        <taxon>Sar</taxon>
        <taxon>Rhizaria</taxon>
        <taxon>Endomyxa</taxon>
        <taxon>Phytomyxea</taxon>
        <taxon>Plasmodiophorida</taxon>
        <taxon>Plasmodiophoridae</taxon>
        <taxon>Spongospora</taxon>
    </lineage>
</organism>
<feature type="non-terminal residue" evidence="2">
    <location>
        <position position="1"/>
    </location>
</feature>
<evidence type="ECO:0000313" key="2">
    <source>
        <dbReference type="EMBL" id="CRZ13116.1"/>
    </source>
</evidence>
<feature type="compositionally biased region" description="Polar residues" evidence="1">
    <location>
        <begin position="1"/>
        <end position="11"/>
    </location>
</feature>
<name>A0A0H5RH92_9EUKA</name>
<reference evidence="2" key="1">
    <citation type="submission" date="2015-04" db="EMBL/GenBank/DDBJ databases">
        <title>The genome sequence of the plant pathogenic Rhizarian Plasmodiophora brassicae reveals insights in its biotrophic life cycle and the origin of chitin synthesis.</title>
        <authorList>
            <person name="Schwelm A."/>
            <person name="Fogelqvist J."/>
            <person name="Knaust A."/>
            <person name="Julke S."/>
            <person name="Lilja T."/>
            <person name="Dhandapani V."/>
            <person name="Bonilla-Rosso G."/>
            <person name="Karlsson M."/>
            <person name="Shevchenko A."/>
            <person name="Choi S.R."/>
            <person name="Kim H.G."/>
            <person name="Park J.Y."/>
            <person name="Lim Y.P."/>
            <person name="Ludwig-Muller J."/>
            <person name="Dixelius C."/>
        </authorList>
    </citation>
    <scope>NUCLEOTIDE SEQUENCE</scope>
    <source>
        <tissue evidence="2">Potato root galls</tissue>
    </source>
</reference>
<feature type="compositionally biased region" description="Basic and acidic residues" evidence="1">
    <location>
        <begin position="12"/>
        <end position="37"/>
    </location>
</feature>
<dbReference type="EMBL" id="HACM01012674">
    <property type="protein sequence ID" value="CRZ13116.1"/>
    <property type="molecule type" value="Transcribed_RNA"/>
</dbReference>
<proteinExistence type="predicted"/>
<dbReference type="AlphaFoldDB" id="A0A0H5RH92"/>
<feature type="region of interest" description="Disordered" evidence="1">
    <location>
        <begin position="1"/>
        <end position="37"/>
    </location>
</feature>
<evidence type="ECO:0000256" key="1">
    <source>
        <dbReference type="SAM" id="MobiDB-lite"/>
    </source>
</evidence>
<feature type="non-terminal residue" evidence="2">
    <location>
        <position position="112"/>
    </location>
</feature>